<feature type="transmembrane region" description="Helical" evidence="1">
    <location>
        <begin position="1523"/>
        <end position="1546"/>
    </location>
</feature>
<evidence type="ECO:0000313" key="3">
    <source>
        <dbReference type="EMBL" id="KRX05289.1"/>
    </source>
</evidence>
<feature type="signal peptide" evidence="2">
    <location>
        <begin position="1"/>
        <end position="23"/>
    </location>
</feature>
<accession>A0A0V0QSH7</accession>
<reference evidence="3 4" key="1">
    <citation type="journal article" date="2015" name="Sci. Rep.">
        <title>Genome of the facultative scuticociliatosis pathogen Pseudocohnilembus persalinus provides insight into its virulence through horizontal gene transfer.</title>
        <authorList>
            <person name="Xiong J."/>
            <person name="Wang G."/>
            <person name="Cheng J."/>
            <person name="Tian M."/>
            <person name="Pan X."/>
            <person name="Warren A."/>
            <person name="Jiang C."/>
            <person name="Yuan D."/>
            <person name="Miao W."/>
        </authorList>
    </citation>
    <scope>NUCLEOTIDE SEQUENCE [LARGE SCALE GENOMIC DNA]</scope>
    <source>
        <strain evidence="3">36N120E</strain>
    </source>
</reference>
<keyword evidence="1" id="KW-1133">Transmembrane helix</keyword>
<gene>
    <name evidence="3" type="ORF">PPERSA_00590</name>
</gene>
<dbReference type="OMA" id="ISNTGYK"/>
<keyword evidence="4" id="KW-1185">Reference proteome</keyword>
<evidence type="ECO:0000256" key="2">
    <source>
        <dbReference type="SAM" id="SignalP"/>
    </source>
</evidence>
<dbReference type="Proteomes" id="UP000054937">
    <property type="component" value="Unassembled WGS sequence"/>
</dbReference>
<proteinExistence type="predicted"/>
<name>A0A0V0QSH7_PSEPJ</name>
<organism evidence="3 4">
    <name type="scientific">Pseudocohnilembus persalinus</name>
    <name type="common">Ciliate</name>
    <dbReference type="NCBI Taxonomy" id="266149"/>
    <lineage>
        <taxon>Eukaryota</taxon>
        <taxon>Sar</taxon>
        <taxon>Alveolata</taxon>
        <taxon>Ciliophora</taxon>
        <taxon>Intramacronucleata</taxon>
        <taxon>Oligohymenophorea</taxon>
        <taxon>Scuticociliatia</taxon>
        <taxon>Philasterida</taxon>
        <taxon>Pseudocohnilembidae</taxon>
        <taxon>Pseudocohnilembus</taxon>
    </lineage>
</organism>
<keyword evidence="1" id="KW-0812">Transmembrane</keyword>
<evidence type="ECO:0000313" key="4">
    <source>
        <dbReference type="Proteomes" id="UP000054937"/>
    </source>
</evidence>
<dbReference type="EMBL" id="LDAU01000109">
    <property type="protein sequence ID" value="KRX05289.1"/>
    <property type="molecule type" value="Genomic_DNA"/>
</dbReference>
<keyword evidence="1" id="KW-0472">Membrane</keyword>
<dbReference type="InParanoid" id="A0A0V0QSH7"/>
<feature type="chain" id="PRO_5006867568" description="Transmembrane protein" evidence="2">
    <location>
        <begin position="24"/>
        <end position="1681"/>
    </location>
</feature>
<protein>
    <recommendedName>
        <fullName evidence="5">Transmembrane protein</fullName>
    </recommendedName>
</protein>
<evidence type="ECO:0008006" key="5">
    <source>
        <dbReference type="Google" id="ProtNLM"/>
    </source>
</evidence>
<sequence length="1681" mass="198019">MLKTNANFSIITLISLFFSLITTQTINQNDLSVRILPQEHRYISLDIDYEEFDFYDLDSKNANEQCQSITQSIELEKIQQLNQDGEVIIKDLKEQIIKMYKFPISSPSVVQGLIISESGLLFYFEDVFSSSEKTKQSIKQVFQPEKNEICYDFIRLTNGLLMVCINKNQDDSYDQDFGIFIPIYYDKDCQEIIFETNSIQKLNNFKRKLSDNCLYDIEYRESLILRFCENSNTNEIEFWNYNFKQEQTEDGETYQKINLNFIQLWQSSLITNMKQLKFLLSNYVLILDEKIGLLLLQIGPQNDGENFLQQLDLNIVDQYNPSKNDYYQSFQLIEKYGNTSINTRFIQSFVDLTIISKNYIYLMSGELEFTKLSKNVYYKQSLIQLLGKDVVNNSILRTFKADESNMYLYLSDQQETNLGLAVIRYYYDKAFSVKQFKHYSFNNYIFVYQMPAVLYSEIRLRTFIVTFKQTYSILTMTNSICYMLIVKAQNQFNVSDEQICQFDINMYQKNTLIENLQISLFGTQIDNKNVGYYCDHYNFNYKFSKPSGDIYLNNFYGPALNYTIQDISSQQSIFWYEEFDIPFEKNKVGQYFPLNSNGIIYQVYTLIENNQLLAQECYSEEDFCSTYLLGFLDENEIIQKVFFCEETSIFLVMTNKSNVKGRRFLLGSDSSEKPCHDFQFKYPITDYSNFHQTLQGNMVAFHRKSKKCLYLSFPFDLNNLYSDENESIFYNLDCLYFSSTYKYLDMTLLDQGYIFAKVYQEIVIYFIDYAFNSYIKGVYSYGQKLLTQTNLQNFDFILVRTIRTKLIIIDYDTNEILEYILYSFEEPIFARKYATFGKKFDKKQGIQKCNDMIAAFTTDGEIMIWWTQGESVDNLVYVLPNTNFNFKLIPQINLQDYKEFNFVLSADNYKIYLGKHNNINTKLIGYDNDSKKIVKSTLNIFSNLDKQNIITQELTVNFDNQDLFILNREDVELPQFEIDYNPIIKIYPDQIYQGPIEQYSLSGNNVDAFRISPFLTEDGEGFTLKMNQGQLIDLIALSDYFLTLSIKNEKSYLTVMNQKQVFDSQKYVCYIVNEVLQGLDLTRGGYIEINKIRSEIRGDQYNILIKDKFSKDEQSLNQDTSNRNIIFIDLTLFTSEEKDWSEAVQNQKYLNIDKIRKSAQSNEFFSINLNKIIQIIPMEFSKKLFFIASVYQNSIQYENQKDCILYIFAEDLSINDGEYIHLTLLSEITSTDLQYSWLEIGDLYESKARLASQKNQDIYNLTIFFHDYISSINLLKYQINVKDLTAELIEKQHEKIDFLKQYDDNMTVQIIQQLYKLSSDQKYVSITLVTDYILLTAHYNVETLKRKKDFENYQDYTGCRVQANEFEEGQVSQRGNYLVQYCEPTQYMTDIKYNSNNLQYKEDPNIHNKYLKLYINYHDEDNHSILQMVQISPDIMSQHLIMRFDEDNKGDIYGLNMFAIHQNKQMLVAYKYKIKDHLEITNTDLISTIKNQKNIKINLIAKNNFSPSVPYQLSIRGFIPENWTYISIFIFVPIIACLCFLIYHCVIQTQRGQKRMDRHIKQFNDNEKPLLEQENGKDLLLQKMIQNKGKTHSGSSNDLILLDISKIIGTSKNQTKNSQNQSRMSPKQLEKIEENKLDETLFTSSEDDSDQDDDFSGDQFYLQKQQIQNALNNESKIYGIN</sequence>
<evidence type="ECO:0000256" key="1">
    <source>
        <dbReference type="SAM" id="Phobius"/>
    </source>
</evidence>
<comment type="caution">
    <text evidence="3">The sequence shown here is derived from an EMBL/GenBank/DDBJ whole genome shotgun (WGS) entry which is preliminary data.</text>
</comment>
<keyword evidence="2" id="KW-0732">Signal</keyword>